<sequence length="788" mass="85107">METHKREGTTQFTLYTAATGQRGDGNSVSPAMASFSFSLPESGFSLSGRLPDNPPQSKGPVARTLFGAAATKKEHSSDSDEVEVVGEVVATKEEQAAAELLMLPPNFYLYRLKPPCPGCPGCEQESSDSDTESASRATHSEQKRGVESLTETSVSSTLVPPQKPAASTTSFNLNISTAPAANAASNLDTSNLGSASKPSSGYIFGNNNQSMTDSIFGGRLQIAPNSGSVYGGGNASNSGSVFGGGNASNSGAFFGGGNASNSSSIFGGGNTPNASSIFGGGNTTTTSSIFTGTNTTTSSIFGGTFQTMPTTSSFSFQPSASKGSIFDKALGTSFGAPALFGAKDSKPVSMFGGQTTLIAVKSPPDQVKEQDVAPLLPVDNSLTFARLATQEPAAFSEGDKNFLWQGAGTKVFGGSVAANASHSSDDGDADSSVVNHDPHFEPIIALPDAIEVCTGEEQEEKMFCQRAKLYRYDASTKEWKERGVGEMKILHHPTNHTFRLLLRREQVSLELSPPPRNEWLFEVHKVVCNHLITADLDLKPLATSDKAWCWGALNYTEEGEGRLEELAVRFKLSDTAQDFKERIEDIRTILLVQQTETLEVTEVTEDNESEEVSYSRRSTYTVEEVEGEPLVWNPSNEEEDLEYEEDAEKTLMFEKRATLLVRDPSTQQWDTQGPGDLQVIYDPDIFAARIYFECDRSGEQRCNTVIATNTSLEVDKKDCTWCSVDNSQDTPAQKTFMARFSSVEAAQEFESVFHEGLSMAEQSEIMEHCIPYSSANDDDDDVDDDREQ</sequence>
<dbReference type="PANTHER" id="PTHR23138:SF87">
    <property type="entry name" value="E3 SUMO-PROTEIN LIGASE RANBP2"/>
    <property type="match status" value="1"/>
</dbReference>
<organism evidence="3">
    <name type="scientific">Timema genevievae</name>
    <name type="common">Walking stick</name>
    <dbReference type="NCBI Taxonomy" id="629358"/>
    <lineage>
        <taxon>Eukaryota</taxon>
        <taxon>Metazoa</taxon>
        <taxon>Ecdysozoa</taxon>
        <taxon>Arthropoda</taxon>
        <taxon>Hexapoda</taxon>
        <taxon>Insecta</taxon>
        <taxon>Pterygota</taxon>
        <taxon>Neoptera</taxon>
        <taxon>Polyneoptera</taxon>
        <taxon>Phasmatodea</taxon>
        <taxon>Timematodea</taxon>
        <taxon>Timematoidea</taxon>
        <taxon>Timematidae</taxon>
        <taxon>Timema</taxon>
    </lineage>
</organism>
<dbReference type="Gene3D" id="2.30.29.30">
    <property type="entry name" value="Pleckstrin-homology domain (PH domain)/Phosphotyrosine-binding domain (PTB)"/>
    <property type="match status" value="2"/>
</dbReference>
<dbReference type="GO" id="GO:0005737">
    <property type="term" value="C:cytoplasm"/>
    <property type="evidence" value="ECO:0007669"/>
    <property type="project" value="TreeGrafter"/>
</dbReference>
<dbReference type="InterPro" id="IPR011993">
    <property type="entry name" value="PH-like_dom_sf"/>
</dbReference>
<protein>
    <recommendedName>
        <fullName evidence="2">RanBD1 domain-containing protein</fullName>
    </recommendedName>
</protein>
<dbReference type="PROSITE" id="PS50196">
    <property type="entry name" value="RANBD1"/>
    <property type="match status" value="2"/>
</dbReference>
<evidence type="ECO:0000259" key="2">
    <source>
        <dbReference type="PROSITE" id="PS50196"/>
    </source>
</evidence>
<accession>A0A7R9JTU6</accession>
<feature type="domain" description="RanBD1" evidence="2">
    <location>
        <begin position="626"/>
        <end position="762"/>
    </location>
</feature>
<dbReference type="SUPFAM" id="SSF50729">
    <property type="entry name" value="PH domain-like"/>
    <property type="match status" value="2"/>
</dbReference>
<reference evidence="3" key="1">
    <citation type="submission" date="2020-11" db="EMBL/GenBank/DDBJ databases">
        <authorList>
            <person name="Tran Van P."/>
        </authorList>
    </citation>
    <scope>NUCLEOTIDE SEQUENCE</scope>
</reference>
<dbReference type="AlphaFoldDB" id="A0A7R9JTU6"/>
<feature type="region of interest" description="Disordered" evidence="1">
    <location>
        <begin position="120"/>
        <end position="167"/>
    </location>
</feature>
<dbReference type="SMART" id="SM00160">
    <property type="entry name" value="RanBD"/>
    <property type="match status" value="1"/>
</dbReference>
<dbReference type="EMBL" id="OE840055">
    <property type="protein sequence ID" value="CAD7589381.1"/>
    <property type="molecule type" value="Genomic_DNA"/>
</dbReference>
<dbReference type="GO" id="GO:0005096">
    <property type="term" value="F:GTPase activator activity"/>
    <property type="evidence" value="ECO:0007669"/>
    <property type="project" value="TreeGrafter"/>
</dbReference>
<proteinExistence type="predicted"/>
<name>A0A7R9JTU6_TIMGE</name>
<feature type="compositionally biased region" description="Low complexity" evidence="1">
    <location>
        <begin position="147"/>
        <end position="159"/>
    </location>
</feature>
<dbReference type="PANTHER" id="PTHR23138">
    <property type="entry name" value="RAN BINDING PROTEIN"/>
    <property type="match status" value="1"/>
</dbReference>
<evidence type="ECO:0000313" key="3">
    <source>
        <dbReference type="EMBL" id="CAD7589381.1"/>
    </source>
</evidence>
<feature type="domain" description="RanBD1" evidence="2">
    <location>
        <begin position="439"/>
        <end position="592"/>
    </location>
</feature>
<dbReference type="GO" id="GO:0005643">
    <property type="term" value="C:nuclear pore"/>
    <property type="evidence" value="ECO:0007669"/>
    <property type="project" value="TreeGrafter"/>
</dbReference>
<evidence type="ECO:0000256" key="1">
    <source>
        <dbReference type="SAM" id="MobiDB-lite"/>
    </source>
</evidence>
<dbReference type="InterPro" id="IPR000156">
    <property type="entry name" value="Ran_bind_dom"/>
</dbReference>
<dbReference type="Pfam" id="PF00638">
    <property type="entry name" value="Ran_BP1"/>
    <property type="match status" value="3"/>
</dbReference>
<gene>
    <name evidence="3" type="ORF">TGEB3V08_LOCUS3341</name>
</gene>
<dbReference type="InterPro" id="IPR045255">
    <property type="entry name" value="RanBP1-like"/>
</dbReference>